<accession>A0A8B7C1I0</accession>
<dbReference type="OrthoDB" id="1889309at2759"/>
<comment type="subcellular location">
    <subcellularLocation>
        <location evidence="8">Golgi apparatus</location>
        <location evidence="8">trans-Golgi network membrane</location>
        <topology evidence="8">Single-pass type IV membrane protein</topology>
    </subcellularLocation>
</comment>
<feature type="transmembrane region" description="Helical" evidence="9">
    <location>
        <begin position="347"/>
        <end position="366"/>
    </location>
</feature>
<organism evidence="13">
    <name type="scientific">Phoenix dactylifera</name>
    <name type="common">Date palm</name>
    <dbReference type="NCBI Taxonomy" id="42345"/>
    <lineage>
        <taxon>Eukaryota</taxon>
        <taxon>Viridiplantae</taxon>
        <taxon>Streptophyta</taxon>
        <taxon>Embryophyta</taxon>
        <taxon>Tracheophyta</taxon>
        <taxon>Spermatophyta</taxon>
        <taxon>Magnoliopsida</taxon>
        <taxon>Liliopsida</taxon>
        <taxon>Arecaceae</taxon>
        <taxon>Coryphoideae</taxon>
        <taxon>Phoeniceae</taxon>
        <taxon>Phoenix</taxon>
    </lineage>
</organism>
<evidence type="ECO:0000313" key="13">
    <source>
        <dbReference type="RefSeq" id="XP_008789670.1"/>
    </source>
</evidence>
<dbReference type="CDD" id="cd21442">
    <property type="entry name" value="SNARE_NTD_STX6-like"/>
    <property type="match status" value="1"/>
</dbReference>
<evidence type="ECO:0000256" key="8">
    <source>
        <dbReference type="ARBA" id="ARBA00037801"/>
    </source>
</evidence>
<dbReference type="Gene3D" id="1.20.58.90">
    <property type="match status" value="1"/>
</dbReference>
<evidence type="ECO:0000313" key="12">
    <source>
        <dbReference type="RefSeq" id="XP_008789669.1"/>
    </source>
</evidence>
<dbReference type="GO" id="GO:0015031">
    <property type="term" value="P:protein transport"/>
    <property type="evidence" value="ECO:0007669"/>
    <property type="project" value="UniProtKB-KW"/>
</dbReference>
<evidence type="ECO:0000256" key="5">
    <source>
        <dbReference type="ARBA" id="ARBA00022989"/>
    </source>
</evidence>
<keyword evidence="5 9" id="KW-1133">Transmembrane helix</keyword>
<dbReference type="SUPFAM" id="SSF47661">
    <property type="entry name" value="t-snare proteins"/>
    <property type="match status" value="1"/>
</dbReference>
<keyword evidence="7 9" id="KW-0472">Membrane</keyword>
<reference evidence="11" key="1">
    <citation type="journal article" date="2019" name="Nat. Commun.">
        <title>Genome-wide association mapping of date palm fruit traits.</title>
        <authorList>
            <person name="Hazzouri K.M."/>
            <person name="Gros-Balthazard M."/>
            <person name="Flowers J.M."/>
            <person name="Copetti D."/>
            <person name="Lemansour A."/>
            <person name="Lebrun M."/>
            <person name="Masmoudi K."/>
            <person name="Ferrand S."/>
            <person name="Dhar M.I."/>
            <person name="Fresquez Z.A."/>
            <person name="Rosas U."/>
            <person name="Zhang J."/>
            <person name="Talag J."/>
            <person name="Lee S."/>
            <person name="Kudrna D."/>
            <person name="Powell R.F."/>
            <person name="Leitch I.J."/>
            <person name="Krueger R.R."/>
            <person name="Wing R.A."/>
            <person name="Amiri K.M.A."/>
            <person name="Purugganan M.D."/>
        </authorList>
    </citation>
    <scope>NUCLEOTIDE SEQUENCE [LARGE SCALE GENOMIC DNA]</scope>
    <source>
        <strain evidence="11">cv. Khalas</strain>
    </source>
</reference>
<dbReference type="FunFam" id="1.20.58.90:FF:000004">
    <property type="entry name" value="Syntaxin 10"/>
    <property type="match status" value="1"/>
</dbReference>
<dbReference type="AlphaFoldDB" id="A0A8B7C1I0"/>
<dbReference type="RefSeq" id="XP_008789669.1">
    <property type="nucleotide sequence ID" value="XM_008791447.4"/>
</dbReference>
<sequence>MAVGTAFDQWKKDVFFSAAEVVQESADILESMYRMWIRDRSDGLNSEMSDELRRELHTALGTAKWQLEEFERAVNLSHDNCSSGENIVTRRRQFIAAIENQIFHIEQALNSTLLEEGKQPPRWVQLNEEERDDLAVFLSAAPEILQETTNKNVANKGSCELRTMSDSARGFKDTVTTNKDARYAVEVAAKVSPKCKDDVCFQGEQVNGQRRTLSSADMGAWKIVVADEEDTSGKLVEVRPETPDRASGLFGFLRSAESTTKLRCFRNSFWKAKSEKHLQLRQGLSNYLNFRGITRFAQRINGVTERSRCCFSSWKDDSKASSVWLHAGRVNGLQRHIQGTQYHLSSLRITFLLVLSIVLIVPFILYST</sequence>
<evidence type="ECO:0000259" key="10">
    <source>
        <dbReference type="Pfam" id="PF09177"/>
    </source>
</evidence>
<feature type="domain" description="Syntaxin 6/10/61 N-terminal" evidence="10">
    <location>
        <begin position="13"/>
        <end position="105"/>
    </location>
</feature>
<reference evidence="12 13" key="2">
    <citation type="submission" date="2023-09" db="UniProtKB">
        <authorList>
            <consortium name="RefSeq"/>
        </authorList>
    </citation>
    <scope>IDENTIFICATION</scope>
    <source>
        <tissue evidence="12 13">Young leaves</tissue>
    </source>
</reference>
<evidence type="ECO:0000256" key="7">
    <source>
        <dbReference type="ARBA" id="ARBA00023136"/>
    </source>
</evidence>
<dbReference type="KEGG" id="pda:103707089"/>
<proteinExistence type="inferred from homology"/>
<evidence type="ECO:0000256" key="9">
    <source>
        <dbReference type="SAM" id="Phobius"/>
    </source>
</evidence>
<evidence type="ECO:0000256" key="4">
    <source>
        <dbReference type="ARBA" id="ARBA00022927"/>
    </source>
</evidence>
<comment type="similarity">
    <text evidence="1">Belongs to the syntaxin family.</text>
</comment>
<evidence type="ECO:0000256" key="2">
    <source>
        <dbReference type="ARBA" id="ARBA00022448"/>
    </source>
</evidence>
<keyword evidence="11" id="KW-1185">Reference proteome</keyword>
<name>A0A8B7C1I0_PHODC</name>
<dbReference type="RefSeq" id="XP_008789670.1">
    <property type="nucleotide sequence ID" value="XM_008791448.4"/>
</dbReference>
<keyword evidence="4" id="KW-0653">Protein transport</keyword>
<dbReference type="PANTHER" id="PTHR34949">
    <property type="entry name" value="OS05G0443700 PROTEIN"/>
    <property type="match status" value="1"/>
</dbReference>
<gene>
    <name evidence="12 13" type="primary">LOC103707089</name>
</gene>
<dbReference type="PANTHER" id="PTHR34949:SF3">
    <property type="entry name" value="OS08G0244100 PROTEIN"/>
    <property type="match status" value="1"/>
</dbReference>
<dbReference type="GO" id="GO:0005794">
    <property type="term" value="C:Golgi apparatus"/>
    <property type="evidence" value="ECO:0007669"/>
    <property type="project" value="UniProtKB-SubCell"/>
</dbReference>
<evidence type="ECO:0000256" key="3">
    <source>
        <dbReference type="ARBA" id="ARBA00022692"/>
    </source>
</evidence>
<dbReference type="GO" id="GO:0048193">
    <property type="term" value="P:Golgi vesicle transport"/>
    <property type="evidence" value="ECO:0007669"/>
    <property type="project" value="InterPro"/>
</dbReference>
<protein>
    <submittedName>
        <fullName evidence="12 13">Uncharacterized protein LOC103707089</fullName>
    </submittedName>
</protein>
<dbReference type="Proteomes" id="UP000228380">
    <property type="component" value="Chromosome 7"/>
</dbReference>
<evidence type="ECO:0000313" key="11">
    <source>
        <dbReference type="Proteomes" id="UP000228380"/>
    </source>
</evidence>
<dbReference type="GeneID" id="103707089"/>
<keyword evidence="3 9" id="KW-0812">Transmembrane</keyword>
<dbReference type="InterPro" id="IPR010989">
    <property type="entry name" value="SNARE"/>
</dbReference>
<keyword evidence="6" id="KW-0333">Golgi apparatus</keyword>
<keyword evidence="2" id="KW-0813">Transport</keyword>
<dbReference type="InterPro" id="IPR015260">
    <property type="entry name" value="Syntaxin-6/10/61_N"/>
</dbReference>
<dbReference type="GO" id="GO:0016020">
    <property type="term" value="C:membrane"/>
    <property type="evidence" value="ECO:0007669"/>
    <property type="project" value="InterPro"/>
</dbReference>
<dbReference type="Pfam" id="PF09177">
    <property type="entry name" value="STX6_10_61_N"/>
    <property type="match status" value="1"/>
</dbReference>
<evidence type="ECO:0000256" key="6">
    <source>
        <dbReference type="ARBA" id="ARBA00023034"/>
    </source>
</evidence>
<evidence type="ECO:0000256" key="1">
    <source>
        <dbReference type="ARBA" id="ARBA00009063"/>
    </source>
</evidence>